<dbReference type="Gene3D" id="3.90.1170.40">
    <property type="entry name" value="Molybdopterin biosynthesis MoaE subunit"/>
    <property type="match status" value="1"/>
</dbReference>
<organism evidence="13 14">
    <name type="scientific">Sphingosinicella rhizophila</name>
    <dbReference type="NCBI Taxonomy" id="3050082"/>
    <lineage>
        <taxon>Bacteria</taxon>
        <taxon>Pseudomonadati</taxon>
        <taxon>Pseudomonadota</taxon>
        <taxon>Alphaproteobacteria</taxon>
        <taxon>Sphingomonadales</taxon>
        <taxon>Sphingosinicellaceae</taxon>
        <taxon>Sphingosinicella</taxon>
    </lineage>
</organism>
<dbReference type="EMBL" id="JAVUPU010000006">
    <property type="protein sequence ID" value="MDT9599885.1"/>
    <property type="molecule type" value="Genomic_DNA"/>
</dbReference>
<dbReference type="Pfam" id="PF02391">
    <property type="entry name" value="MoaE"/>
    <property type="match status" value="1"/>
</dbReference>
<evidence type="ECO:0000256" key="9">
    <source>
        <dbReference type="ARBA" id="ARBA00030407"/>
    </source>
</evidence>
<comment type="similarity">
    <text evidence="2">Belongs to the MoaE family.</text>
</comment>
<comment type="function">
    <text evidence="6">Converts molybdopterin precursor Z into molybdopterin. This requires the incorporation of two sulfur atoms into precursor Z to generate a dithiolene group. The sulfur is provided by MoaD.</text>
</comment>
<comment type="subunit">
    <text evidence="7">Heterotetramer of 2 MoaD subunits and 2 MoaE subunits. Also stable as homodimer. The enzyme changes between these two forms during catalysis.</text>
</comment>
<dbReference type="InterPro" id="IPR003448">
    <property type="entry name" value="Mopterin_biosynth_MoaE"/>
</dbReference>
<reference evidence="13 14" key="1">
    <citation type="submission" date="2023-05" db="EMBL/GenBank/DDBJ databases">
        <authorList>
            <person name="Guo Y."/>
        </authorList>
    </citation>
    <scope>NUCLEOTIDE SEQUENCE [LARGE SCALE GENOMIC DNA]</scope>
    <source>
        <strain evidence="13 14">GR2756</strain>
    </source>
</reference>
<dbReference type="RefSeq" id="WP_315726981.1">
    <property type="nucleotide sequence ID" value="NZ_JAVUPU010000006.1"/>
</dbReference>
<protein>
    <recommendedName>
        <fullName evidence="4">Molybdopterin synthase catalytic subunit</fullName>
        <ecNumber evidence="3">2.8.1.12</ecNumber>
    </recommendedName>
    <alternativeName>
        <fullName evidence="10">MPT synthase subunit 2</fullName>
    </alternativeName>
    <alternativeName>
        <fullName evidence="8">Molybdenum cofactor biosynthesis protein E</fullName>
    </alternativeName>
    <alternativeName>
        <fullName evidence="9">Molybdopterin-converting factor large subunit</fullName>
    </alternativeName>
    <alternativeName>
        <fullName evidence="11">Molybdopterin-converting factor subunit 2</fullName>
    </alternativeName>
</protein>
<evidence type="ECO:0000313" key="14">
    <source>
        <dbReference type="Proteomes" id="UP001259572"/>
    </source>
</evidence>
<dbReference type="PANTHER" id="PTHR23404">
    <property type="entry name" value="MOLYBDOPTERIN SYNTHASE RELATED"/>
    <property type="match status" value="1"/>
</dbReference>
<evidence type="ECO:0000256" key="4">
    <source>
        <dbReference type="ARBA" id="ARBA00013858"/>
    </source>
</evidence>
<keyword evidence="14" id="KW-1185">Reference proteome</keyword>
<comment type="catalytic activity">
    <reaction evidence="12">
        <text>2 [molybdopterin-synthase sulfur-carrier protein]-C-terminal-Gly-aminoethanethioate + cyclic pyranopterin phosphate + H2O = molybdopterin + 2 [molybdopterin-synthase sulfur-carrier protein]-C-terminal Gly-Gly + 2 H(+)</text>
        <dbReference type="Rhea" id="RHEA:26333"/>
        <dbReference type="Rhea" id="RHEA-COMP:12202"/>
        <dbReference type="Rhea" id="RHEA-COMP:19907"/>
        <dbReference type="ChEBI" id="CHEBI:15377"/>
        <dbReference type="ChEBI" id="CHEBI:15378"/>
        <dbReference type="ChEBI" id="CHEBI:58698"/>
        <dbReference type="ChEBI" id="CHEBI:59648"/>
        <dbReference type="ChEBI" id="CHEBI:90778"/>
        <dbReference type="ChEBI" id="CHEBI:232372"/>
        <dbReference type="EC" id="2.8.1.12"/>
    </reaction>
</comment>
<evidence type="ECO:0000256" key="8">
    <source>
        <dbReference type="ARBA" id="ARBA00029745"/>
    </source>
</evidence>
<accession>A0ABU3Q8Z5</accession>
<evidence type="ECO:0000256" key="5">
    <source>
        <dbReference type="ARBA" id="ARBA00023150"/>
    </source>
</evidence>
<dbReference type="Proteomes" id="UP001259572">
    <property type="component" value="Unassembled WGS sequence"/>
</dbReference>
<evidence type="ECO:0000256" key="12">
    <source>
        <dbReference type="ARBA" id="ARBA00049878"/>
    </source>
</evidence>
<dbReference type="SUPFAM" id="SSF54690">
    <property type="entry name" value="Molybdopterin synthase subunit MoaE"/>
    <property type="match status" value="1"/>
</dbReference>
<comment type="caution">
    <text evidence="13">The sequence shown here is derived from an EMBL/GenBank/DDBJ whole genome shotgun (WGS) entry which is preliminary data.</text>
</comment>
<evidence type="ECO:0000256" key="7">
    <source>
        <dbReference type="ARBA" id="ARBA00026066"/>
    </source>
</evidence>
<evidence type="ECO:0000256" key="2">
    <source>
        <dbReference type="ARBA" id="ARBA00005426"/>
    </source>
</evidence>
<gene>
    <name evidence="13" type="ORF">RQX22_13065</name>
</gene>
<evidence type="ECO:0000256" key="3">
    <source>
        <dbReference type="ARBA" id="ARBA00011950"/>
    </source>
</evidence>
<dbReference type="EC" id="2.8.1.12" evidence="3"/>
<comment type="pathway">
    <text evidence="1">Cofactor biosynthesis; molybdopterin biosynthesis.</text>
</comment>
<sequence>MRHSTCLASDRFDPALELSTFLGQLSDEGGIVSFVGVARPTTRGGSPVERLFLDHHPRLTGRSLEEVAGAAGDRFDVSALRVVHRFGEVAPGEAIVFVAAASAHRRAAFEAADYVMDRLKTDAVFWKREDAVDGSHWIEPTDSDRAERARWSE</sequence>
<evidence type="ECO:0000256" key="11">
    <source>
        <dbReference type="ARBA" id="ARBA00032474"/>
    </source>
</evidence>
<evidence type="ECO:0000256" key="6">
    <source>
        <dbReference type="ARBA" id="ARBA00025448"/>
    </source>
</evidence>
<name>A0ABU3Q8Z5_9SPHN</name>
<dbReference type="InterPro" id="IPR036563">
    <property type="entry name" value="MoaE_sf"/>
</dbReference>
<evidence type="ECO:0000256" key="10">
    <source>
        <dbReference type="ARBA" id="ARBA00030781"/>
    </source>
</evidence>
<evidence type="ECO:0000256" key="1">
    <source>
        <dbReference type="ARBA" id="ARBA00005046"/>
    </source>
</evidence>
<dbReference type="CDD" id="cd00756">
    <property type="entry name" value="MoaE"/>
    <property type="match status" value="1"/>
</dbReference>
<evidence type="ECO:0000313" key="13">
    <source>
        <dbReference type="EMBL" id="MDT9599885.1"/>
    </source>
</evidence>
<keyword evidence="5" id="KW-0501">Molybdenum cofactor biosynthesis</keyword>
<proteinExistence type="inferred from homology"/>